<proteinExistence type="predicted"/>
<dbReference type="EMBL" id="CP009928">
    <property type="protein sequence ID" value="AKK71420.1"/>
    <property type="molecule type" value="Genomic_DNA"/>
</dbReference>
<organism evidence="1 2">
    <name type="scientific">Chryseobacterium gallinarum</name>
    <dbReference type="NCBI Taxonomy" id="1324352"/>
    <lineage>
        <taxon>Bacteria</taxon>
        <taxon>Pseudomonadati</taxon>
        <taxon>Bacteroidota</taxon>
        <taxon>Flavobacteriia</taxon>
        <taxon>Flavobacteriales</taxon>
        <taxon>Weeksellaceae</taxon>
        <taxon>Chryseobacterium group</taxon>
        <taxon>Chryseobacterium</taxon>
    </lineage>
</organism>
<reference evidence="1 2" key="1">
    <citation type="submission" date="2014-11" db="EMBL/GenBank/DDBJ databases">
        <authorList>
            <person name="Park G.-S."/>
            <person name="Hong S.-J."/>
            <person name="Jung B.K."/>
            <person name="Khan A.R."/>
            <person name="Kwak Y."/>
            <person name="Shin J.-H."/>
        </authorList>
    </citation>
    <scope>NUCLEOTIDE SEQUENCE [LARGE SCALE GENOMIC DNA]</scope>
    <source>
        <strain evidence="1 2">DSM 27622</strain>
    </source>
</reference>
<dbReference type="OrthoDB" id="1234885at2"/>
<dbReference type="RefSeq" id="WP_053326810.1">
    <property type="nucleotide sequence ID" value="NZ_CP009928.1"/>
</dbReference>
<evidence type="ECO:0000313" key="2">
    <source>
        <dbReference type="Proteomes" id="UP000035213"/>
    </source>
</evidence>
<gene>
    <name evidence="1" type="ORF">OK18_01105</name>
</gene>
<accession>A0A0G3LYG0</accession>
<sequence length="251" mass="29703">MGGFIELYKIDKVKIKENLYPKISDTSLPDVFLETIDKRFGSFRDFLKSEPEFSAISYESILKKLQQEDYTLENEEFTALFDWFTWYYQNDHEGDEEIFAHHGFISIWHLTTRYEVPLLFSVTAMGIEEFYIPLLDHAQELTIDRILSSNDLLLMVDYLILLSFKVAVYMDSPDVELMRQSLEISKFDTSFNLHISTEKHLNTYLQDHDYMYRNEMTHLLEGGYEYIPGIMMNIKENLGSYEGPIYLDQSY</sequence>
<name>A0A0G3LYG0_CHRGL</name>
<dbReference type="AlphaFoldDB" id="A0A0G3LYG0"/>
<dbReference type="Proteomes" id="UP000035213">
    <property type="component" value="Chromosome"/>
</dbReference>
<dbReference type="KEGG" id="cgn:OK18_01105"/>
<protein>
    <submittedName>
        <fullName evidence="1">Uncharacterized protein</fullName>
    </submittedName>
</protein>
<dbReference type="STRING" id="1324352.OK18_01105"/>
<evidence type="ECO:0000313" key="1">
    <source>
        <dbReference type="EMBL" id="AKK71420.1"/>
    </source>
</evidence>